<dbReference type="GO" id="GO:0048608">
    <property type="term" value="P:reproductive structure development"/>
    <property type="evidence" value="ECO:0007669"/>
    <property type="project" value="UniProtKB-ARBA"/>
</dbReference>
<feature type="transmembrane region" description="Helical" evidence="8">
    <location>
        <begin position="12"/>
        <end position="36"/>
    </location>
</feature>
<dbReference type="InterPro" id="IPR000136">
    <property type="entry name" value="Oleosin"/>
</dbReference>
<protein>
    <submittedName>
        <fullName evidence="10">Oleosin 1</fullName>
    </submittedName>
</protein>
<dbReference type="OrthoDB" id="676702at2759"/>
<dbReference type="GeneID" id="105040496"/>
<dbReference type="Proteomes" id="UP000504607">
    <property type="component" value="Chromosome 3"/>
</dbReference>
<organism evidence="9 10">
    <name type="scientific">Elaeis guineensis var. tenera</name>
    <name type="common">Oil palm</name>
    <dbReference type="NCBI Taxonomy" id="51953"/>
    <lineage>
        <taxon>Eukaryota</taxon>
        <taxon>Viridiplantae</taxon>
        <taxon>Streptophyta</taxon>
        <taxon>Embryophyta</taxon>
        <taxon>Tracheophyta</taxon>
        <taxon>Spermatophyta</taxon>
        <taxon>Magnoliopsida</taxon>
        <taxon>Liliopsida</taxon>
        <taxon>Arecaceae</taxon>
        <taxon>Arecoideae</taxon>
        <taxon>Cocoseae</taxon>
        <taxon>Elaeidinae</taxon>
        <taxon>Elaeis</taxon>
    </lineage>
</organism>
<dbReference type="KEGG" id="egu:105040496"/>
<sequence length="125" mass="12535">MAKVQQAARFATAGAIGAGLLVLSGLTLTGTVIGLVAATPLLVIFSPILVPAAAVVAVVAAGLLLSGGFGVAAVSALTWIYNYVTGKHPPGADRLDEARAAIARKAKDYGRYVQTTTQEIAATGS</sequence>
<dbReference type="InParanoid" id="A0A6I9QUH0"/>
<gene>
    <name evidence="10" type="primary">LOC105040496</name>
</gene>
<accession>A0A6I9QUH0</accession>
<keyword evidence="7 8" id="KW-0472">Membrane</keyword>
<dbReference type="AlphaFoldDB" id="A0A6I9QUH0"/>
<dbReference type="GO" id="GO:0016020">
    <property type="term" value="C:membrane"/>
    <property type="evidence" value="ECO:0007669"/>
    <property type="project" value="UniProtKB-SubCell"/>
</dbReference>
<evidence type="ECO:0000256" key="4">
    <source>
        <dbReference type="ARBA" id="ARBA00022677"/>
    </source>
</evidence>
<dbReference type="Pfam" id="PF01277">
    <property type="entry name" value="Oleosin"/>
    <property type="match status" value="1"/>
</dbReference>
<dbReference type="GO" id="GO:0009791">
    <property type="term" value="P:post-embryonic development"/>
    <property type="evidence" value="ECO:0007669"/>
    <property type="project" value="UniProtKB-ARBA"/>
</dbReference>
<evidence type="ECO:0000313" key="9">
    <source>
        <dbReference type="Proteomes" id="UP000504607"/>
    </source>
</evidence>
<name>A0A6I9QUH0_ELAGV</name>
<evidence type="ECO:0000256" key="3">
    <source>
        <dbReference type="ARBA" id="ARBA00010858"/>
    </source>
</evidence>
<keyword evidence="5 8" id="KW-0812">Transmembrane</keyword>
<evidence type="ECO:0000256" key="1">
    <source>
        <dbReference type="ARBA" id="ARBA00004141"/>
    </source>
</evidence>
<evidence type="ECO:0000256" key="5">
    <source>
        <dbReference type="ARBA" id="ARBA00022692"/>
    </source>
</evidence>
<dbReference type="RefSeq" id="XP_010915347.1">
    <property type="nucleotide sequence ID" value="XM_010917045.1"/>
</dbReference>
<evidence type="ECO:0000256" key="8">
    <source>
        <dbReference type="SAM" id="Phobius"/>
    </source>
</evidence>
<dbReference type="PANTHER" id="PTHR33203:SF24">
    <property type="entry name" value="OLEOSIN"/>
    <property type="match status" value="1"/>
</dbReference>
<dbReference type="GO" id="GO:0012511">
    <property type="term" value="C:monolayer-surrounded lipid storage body"/>
    <property type="evidence" value="ECO:0007669"/>
    <property type="project" value="InterPro"/>
</dbReference>
<dbReference type="PANTHER" id="PTHR33203">
    <property type="entry name" value="OLEOSIN"/>
    <property type="match status" value="1"/>
</dbReference>
<evidence type="ECO:0000313" key="10">
    <source>
        <dbReference type="RefSeq" id="XP_010915347.1"/>
    </source>
</evidence>
<evidence type="ECO:0000256" key="6">
    <source>
        <dbReference type="ARBA" id="ARBA00022989"/>
    </source>
</evidence>
<keyword evidence="6 8" id="KW-1133">Transmembrane helix</keyword>
<dbReference type="GO" id="GO:0019915">
    <property type="term" value="P:lipid storage"/>
    <property type="evidence" value="ECO:0007669"/>
    <property type="project" value="TreeGrafter"/>
</dbReference>
<proteinExistence type="inferred from homology"/>
<feature type="transmembrane region" description="Helical" evidence="8">
    <location>
        <begin position="48"/>
        <end position="81"/>
    </location>
</feature>
<comment type="similarity">
    <text evidence="3">Belongs to the oleosin family.</text>
</comment>
<reference evidence="10" key="1">
    <citation type="submission" date="2025-08" db="UniProtKB">
        <authorList>
            <consortium name="RefSeq"/>
        </authorList>
    </citation>
    <scope>IDENTIFICATION</scope>
</reference>
<keyword evidence="9" id="KW-1185">Reference proteome</keyword>
<evidence type="ECO:0000256" key="2">
    <source>
        <dbReference type="ARBA" id="ARBA00004502"/>
    </source>
</evidence>
<comment type="subcellular location">
    <subcellularLocation>
        <location evidence="2">Lipid droplet</location>
    </subcellularLocation>
    <subcellularLocation>
        <location evidence="1">Membrane</location>
        <topology evidence="1">Multi-pass membrane protein</topology>
    </subcellularLocation>
</comment>
<keyword evidence="4" id="KW-0551">Lipid droplet</keyword>
<evidence type="ECO:0000256" key="7">
    <source>
        <dbReference type="ARBA" id="ARBA00023136"/>
    </source>
</evidence>